<comment type="similarity">
    <text evidence="1">Belongs to the bacterial solute-binding protein 9 family.</text>
</comment>
<dbReference type="PROSITE" id="PS51257">
    <property type="entry name" value="PROKAR_LIPOPROTEIN"/>
    <property type="match status" value="1"/>
</dbReference>
<dbReference type="GO" id="GO:0030001">
    <property type="term" value="P:metal ion transport"/>
    <property type="evidence" value="ECO:0007669"/>
    <property type="project" value="InterPro"/>
</dbReference>
<comment type="caution">
    <text evidence="4">The sequence shown here is derived from an EMBL/GenBank/DDBJ whole genome shotgun (WGS) entry which is preliminary data.</text>
</comment>
<dbReference type="PANTHER" id="PTHR42953">
    <property type="entry name" value="HIGH-AFFINITY ZINC UPTAKE SYSTEM PROTEIN ZNUA-RELATED"/>
    <property type="match status" value="1"/>
</dbReference>
<dbReference type="RefSeq" id="WP_220481268.1">
    <property type="nucleotide sequence ID" value="NZ_JACGXA010000001.1"/>
</dbReference>
<proteinExistence type="inferred from homology"/>
<keyword evidence="5" id="KW-1185">Reference proteome</keyword>
<evidence type="ECO:0000256" key="3">
    <source>
        <dbReference type="ARBA" id="ARBA00022729"/>
    </source>
</evidence>
<keyword evidence="2" id="KW-0813">Transport</keyword>
<dbReference type="GO" id="GO:0046872">
    <property type="term" value="F:metal ion binding"/>
    <property type="evidence" value="ECO:0007669"/>
    <property type="project" value="InterPro"/>
</dbReference>
<reference evidence="4 5" key="1">
    <citation type="submission" date="2020-07" db="EMBL/GenBank/DDBJ databases">
        <title>Sequencing the genomes of 1000 actinobacteria strains.</title>
        <authorList>
            <person name="Klenk H.-P."/>
        </authorList>
    </citation>
    <scope>NUCLEOTIDE SEQUENCE [LARGE SCALE GENOMIC DNA]</scope>
    <source>
        <strain evidence="4 5">DSM 21349</strain>
    </source>
</reference>
<dbReference type="Proteomes" id="UP000580910">
    <property type="component" value="Unassembled WGS sequence"/>
</dbReference>
<gene>
    <name evidence="4" type="ORF">FB382_001095</name>
</gene>
<name>A0A7W3IYD3_9ACTN</name>
<dbReference type="EMBL" id="JACGXA010000001">
    <property type="protein sequence ID" value="MBA8802804.1"/>
    <property type="molecule type" value="Genomic_DNA"/>
</dbReference>
<dbReference type="InterPro" id="IPR050492">
    <property type="entry name" value="Bact_metal-bind_prot9"/>
</dbReference>
<evidence type="ECO:0000313" key="5">
    <source>
        <dbReference type="Proteomes" id="UP000580910"/>
    </source>
</evidence>
<evidence type="ECO:0000313" key="4">
    <source>
        <dbReference type="EMBL" id="MBA8802804.1"/>
    </source>
</evidence>
<sequence>MRIVPALLALSLVAATSGCTPLAKDDGRVRVAAGFYPLAYVAERIGGDLVDVTNLTQPGAEPHDLELTIKETVSIAEADVVVYEKGFQPAVDSSVEQNAEHRVLDVSGAARLAPFADDPQTMDPHFWQDPARFADVTDAVADQLVAADPAHTKIYRANAAAFRSDLDRLATDYATGLAHCARHTVVVTHDAFGYLGRFGIDVQPILGLSPEAEPTPADLSRLQDLIRSDGITTVFSERLVSTKSADTLAHDLGIASEVLDPIEGLSDATSGQDYLSLMRENLTSLEQANGCR</sequence>
<dbReference type="Pfam" id="PF01297">
    <property type="entry name" value="ZnuA"/>
    <property type="match status" value="1"/>
</dbReference>
<dbReference type="SUPFAM" id="SSF53807">
    <property type="entry name" value="Helical backbone' metal receptor"/>
    <property type="match status" value="1"/>
</dbReference>
<evidence type="ECO:0000256" key="1">
    <source>
        <dbReference type="ARBA" id="ARBA00011028"/>
    </source>
</evidence>
<dbReference type="InterPro" id="IPR006127">
    <property type="entry name" value="ZnuA-like"/>
</dbReference>
<evidence type="ECO:0000256" key="2">
    <source>
        <dbReference type="ARBA" id="ARBA00022448"/>
    </source>
</evidence>
<dbReference type="PANTHER" id="PTHR42953:SF3">
    <property type="entry name" value="HIGH-AFFINITY ZINC UPTAKE SYSTEM PROTEIN ZNUA"/>
    <property type="match status" value="1"/>
</dbReference>
<dbReference type="AlphaFoldDB" id="A0A7W3IYD3"/>
<accession>A0A7W3IYD3</accession>
<protein>
    <submittedName>
        <fullName evidence="4">Zinc transport system substrate-binding protein</fullName>
    </submittedName>
</protein>
<keyword evidence="3" id="KW-0732">Signal</keyword>
<dbReference type="Gene3D" id="3.40.50.1980">
    <property type="entry name" value="Nitrogenase molybdenum iron protein domain"/>
    <property type="match status" value="2"/>
</dbReference>
<organism evidence="4 5">
    <name type="scientific">Nocardioides ginsengisegetis</name>
    <dbReference type="NCBI Taxonomy" id="661491"/>
    <lineage>
        <taxon>Bacteria</taxon>
        <taxon>Bacillati</taxon>
        <taxon>Actinomycetota</taxon>
        <taxon>Actinomycetes</taxon>
        <taxon>Propionibacteriales</taxon>
        <taxon>Nocardioidaceae</taxon>
        <taxon>Nocardioides</taxon>
    </lineage>
</organism>